<organism evidence="1">
    <name type="scientific">marine sediment metagenome</name>
    <dbReference type="NCBI Taxonomy" id="412755"/>
    <lineage>
        <taxon>unclassified sequences</taxon>
        <taxon>metagenomes</taxon>
        <taxon>ecological metagenomes</taxon>
    </lineage>
</organism>
<name>A0A0F9ECI2_9ZZZZ</name>
<proteinExistence type="predicted"/>
<sequence length="145" mass="15377">MSEIVNNLVTEVQEDRINRHDPVRAGVSLGTLLKKSGNVLVFEVTTGATTGLEIFNQNAPFKFEVVGVSIQPRGASVNGTMKLTNGTNDITNAMVVAVDKTMVVPTTIDNDYSIIEKGQTLEVVCAGDSVGSTIGLITITIVPKD</sequence>
<accession>A0A0F9ECI2</accession>
<protein>
    <submittedName>
        <fullName evidence="1">Uncharacterized protein</fullName>
    </submittedName>
</protein>
<dbReference type="EMBL" id="LAZR01025515">
    <property type="protein sequence ID" value="KKL71684.1"/>
    <property type="molecule type" value="Genomic_DNA"/>
</dbReference>
<comment type="caution">
    <text evidence="1">The sequence shown here is derived from an EMBL/GenBank/DDBJ whole genome shotgun (WGS) entry which is preliminary data.</text>
</comment>
<evidence type="ECO:0000313" key="1">
    <source>
        <dbReference type="EMBL" id="KKL71684.1"/>
    </source>
</evidence>
<gene>
    <name evidence="1" type="ORF">LCGC14_2092460</name>
</gene>
<dbReference type="AlphaFoldDB" id="A0A0F9ECI2"/>
<reference evidence="1" key="1">
    <citation type="journal article" date="2015" name="Nature">
        <title>Complex archaea that bridge the gap between prokaryotes and eukaryotes.</title>
        <authorList>
            <person name="Spang A."/>
            <person name="Saw J.H."/>
            <person name="Jorgensen S.L."/>
            <person name="Zaremba-Niedzwiedzka K."/>
            <person name="Martijn J."/>
            <person name="Lind A.E."/>
            <person name="van Eijk R."/>
            <person name="Schleper C."/>
            <person name="Guy L."/>
            <person name="Ettema T.J."/>
        </authorList>
    </citation>
    <scope>NUCLEOTIDE SEQUENCE</scope>
</reference>